<dbReference type="EMBL" id="CAJVPQ010001572">
    <property type="protein sequence ID" value="CAG8559428.1"/>
    <property type="molecule type" value="Genomic_DNA"/>
</dbReference>
<dbReference type="OrthoDB" id="2305192at2759"/>
<sequence length="440" mass="51825">MNMKISKVGLPPFSNDSEIKKIDVSQGEDFWILTDKEELYHWSTILKNLMFMQKDVFDFSIGSDGTAVYLNNNDEIYIRNMFFNSWFRIDDGNYKHKTISICDSNTIFTTNDHSDFIIGVYNVTDNTYNWEYVDELHYYYDVYCAPRDQSLWLKDHYSFVYRYINRHQRTPLTEISFRHLKVLSEHHAIGLDYKNNLWEYTIGTWVLIRRNVKSATINYNGIPPSFPFPFSVHGIKKIDVGRGEDFWMLTNDDSLYHWDKIKQEFVFKVRNILDFSVGPEGMIVYVSGNGVYRNSYGGDSWNKISDGRSSRSITICDYNTIFATDNGNHLVKAVYDIKTNTYDWEFVDTSSIYHQVSCSSHDHSLWYIDKNNLVYLFVNYFVRVLKSEVQFKQIKSLSALHAIGIDFNDSLWLYTNGTWTWIRDNVNNATINFNGDIFLY</sequence>
<dbReference type="Proteomes" id="UP000789570">
    <property type="component" value="Unassembled WGS sequence"/>
</dbReference>
<name>A0A9N9B8V2_9GLOM</name>
<protein>
    <submittedName>
        <fullName evidence="1">77_t:CDS:1</fullName>
    </submittedName>
</protein>
<comment type="caution">
    <text evidence="1">The sequence shown here is derived from an EMBL/GenBank/DDBJ whole genome shotgun (WGS) entry which is preliminary data.</text>
</comment>
<proteinExistence type="predicted"/>
<accession>A0A9N9B8V2</accession>
<dbReference type="AlphaFoldDB" id="A0A9N9B8V2"/>
<evidence type="ECO:0000313" key="1">
    <source>
        <dbReference type="EMBL" id="CAG8559428.1"/>
    </source>
</evidence>
<organism evidence="1 2">
    <name type="scientific">Funneliformis caledonium</name>
    <dbReference type="NCBI Taxonomy" id="1117310"/>
    <lineage>
        <taxon>Eukaryota</taxon>
        <taxon>Fungi</taxon>
        <taxon>Fungi incertae sedis</taxon>
        <taxon>Mucoromycota</taxon>
        <taxon>Glomeromycotina</taxon>
        <taxon>Glomeromycetes</taxon>
        <taxon>Glomerales</taxon>
        <taxon>Glomeraceae</taxon>
        <taxon>Funneliformis</taxon>
    </lineage>
</organism>
<keyword evidence="2" id="KW-1185">Reference proteome</keyword>
<gene>
    <name evidence="1" type="ORF">FCALED_LOCUS6524</name>
</gene>
<evidence type="ECO:0000313" key="2">
    <source>
        <dbReference type="Proteomes" id="UP000789570"/>
    </source>
</evidence>
<reference evidence="1" key="1">
    <citation type="submission" date="2021-06" db="EMBL/GenBank/DDBJ databases">
        <authorList>
            <person name="Kallberg Y."/>
            <person name="Tangrot J."/>
            <person name="Rosling A."/>
        </authorList>
    </citation>
    <scope>NUCLEOTIDE SEQUENCE</scope>
    <source>
        <strain evidence="1">UK204</strain>
    </source>
</reference>